<evidence type="ECO:0000256" key="5">
    <source>
        <dbReference type="ARBA" id="ARBA00023125"/>
    </source>
</evidence>
<keyword evidence="5" id="KW-0238">DNA-binding</keyword>
<keyword evidence="4" id="KW-0805">Transcription regulation</keyword>
<evidence type="ECO:0000259" key="9">
    <source>
        <dbReference type="PROSITE" id="PS50888"/>
    </source>
</evidence>
<dbReference type="AlphaFoldDB" id="A0AAN9TSE4"/>
<keyword evidence="7" id="KW-0539">Nucleus</keyword>
<dbReference type="FunFam" id="4.10.280.10:FF:000006">
    <property type="entry name" value="Neurogenic differentiation factor"/>
    <property type="match status" value="1"/>
</dbReference>
<evidence type="ECO:0000313" key="10">
    <source>
        <dbReference type="EMBL" id="KAK7601945.1"/>
    </source>
</evidence>
<dbReference type="GO" id="GO:0007423">
    <property type="term" value="P:sensory organ development"/>
    <property type="evidence" value="ECO:0007669"/>
    <property type="project" value="TreeGrafter"/>
</dbReference>
<gene>
    <name evidence="10" type="ORF">V9T40_009386</name>
</gene>
<evidence type="ECO:0000256" key="4">
    <source>
        <dbReference type="ARBA" id="ARBA00023015"/>
    </source>
</evidence>
<dbReference type="SUPFAM" id="SSF47459">
    <property type="entry name" value="HLH, helix-loop-helix DNA-binding domain"/>
    <property type="match status" value="1"/>
</dbReference>
<dbReference type="PROSITE" id="PS50888">
    <property type="entry name" value="BHLH"/>
    <property type="match status" value="1"/>
</dbReference>
<accession>A0AAN9TSE4</accession>
<evidence type="ECO:0000256" key="6">
    <source>
        <dbReference type="ARBA" id="ARBA00023163"/>
    </source>
</evidence>
<dbReference type="InterPro" id="IPR050359">
    <property type="entry name" value="bHLH_transcription_factors"/>
</dbReference>
<dbReference type="EMBL" id="JBBCAQ010000010">
    <property type="protein sequence ID" value="KAK7601945.1"/>
    <property type="molecule type" value="Genomic_DNA"/>
</dbReference>
<dbReference type="SMART" id="SM00353">
    <property type="entry name" value="HLH"/>
    <property type="match status" value="1"/>
</dbReference>
<keyword evidence="1" id="KW-0217">Developmental protein</keyword>
<feature type="compositionally biased region" description="Basic residues" evidence="8">
    <location>
        <begin position="61"/>
        <end position="73"/>
    </location>
</feature>
<organism evidence="10 11">
    <name type="scientific">Parthenolecanium corni</name>
    <dbReference type="NCBI Taxonomy" id="536013"/>
    <lineage>
        <taxon>Eukaryota</taxon>
        <taxon>Metazoa</taxon>
        <taxon>Ecdysozoa</taxon>
        <taxon>Arthropoda</taxon>
        <taxon>Hexapoda</taxon>
        <taxon>Insecta</taxon>
        <taxon>Pterygota</taxon>
        <taxon>Neoptera</taxon>
        <taxon>Paraneoptera</taxon>
        <taxon>Hemiptera</taxon>
        <taxon>Sternorrhyncha</taxon>
        <taxon>Coccoidea</taxon>
        <taxon>Coccidae</taxon>
        <taxon>Parthenolecanium</taxon>
    </lineage>
</organism>
<evidence type="ECO:0000313" key="11">
    <source>
        <dbReference type="Proteomes" id="UP001367676"/>
    </source>
</evidence>
<keyword evidence="2" id="KW-0221">Differentiation</keyword>
<keyword evidence="11" id="KW-1185">Reference proteome</keyword>
<evidence type="ECO:0000256" key="1">
    <source>
        <dbReference type="ARBA" id="ARBA00022473"/>
    </source>
</evidence>
<dbReference type="Proteomes" id="UP001367676">
    <property type="component" value="Unassembled WGS sequence"/>
</dbReference>
<feature type="region of interest" description="Disordered" evidence="8">
    <location>
        <begin position="53"/>
        <end position="75"/>
    </location>
</feature>
<name>A0AAN9TSE4_9HEMI</name>
<dbReference type="GO" id="GO:0061564">
    <property type="term" value="P:axon development"/>
    <property type="evidence" value="ECO:0007669"/>
    <property type="project" value="TreeGrafter"/>
</dbReference>
<dbReference type="CDD" id="cd11428">
    <property type="entry name" value="bHLH_TS_NGN"/>
    <property type="match status" value="1"/>
</dbReference>
<dbReference type="PANTHER" id="PTHR19290:SF163">
    <property type="entry name" value="BASIC HELIX-LOOP-HELIX NEURAL TRANSCRIPTION FACTOR TAP"/>
    <property type="match status" value="1"/>
</dbReference>
<dbReference type="Pfam" id="PF00010">
    <property type="entry name" value="HLH"/>
    <property type="match status" value="1"/>
</dbReference>
<comment type="caution">
    <text evidence="10">The sequence shown here is derived from an EMBL/GenBank/DDBJ whole genome shotgun (WGS) entry which is preliminary data.</text>
</comment>
<dbReference type="InterPro" id="IPR011598">
    <property type="entry name" value="bHLH_dom"/>
</dbReference>
<dbReference type="GO" id="GO:0000981">
    <property type="term" value="F:DNA-binding transcription factor activity, RNA polymerase II-specific"/>
    <property type="evidence" value="ECO:0007669"/>
    <property type="project" value="TreeGrafter"/>
</dbReference>
<dbReference type="Gene3D" id="4.10.280.10">
    <property type="entry name" value="Helix-loop-helix DNA-binding domain"/>
    <property type="match status" value="1"/>
</dbReference>
<reference evidence="10 11" key="1">
    <citation type="submission" date="2024-03" db="EMBL/GenBank/DDBJ databases">
        <title>Adaptation during the transition from Ophiocordyceps entomopathogen to insect associate is accompanied by gene loss and intensified selection.</title>
        <authorList>
            <person name="Ward C.M."/>
            <person name="Onetto C.A."/>
            <person name="Borneman A.R."/>
        </authorList>
    </citation>
    <scope>NUCLEOTIDE SEQUENCE [LARGE SCALE GENOMIC DNA]</scope>
    <source>
        <strain evidence="10">AWRI1</strain>
        <tissue evidence="10">Single Adult Female</tissue>
    </source>
</reference>
<proteinExistence type="predicted"/>
<sequence>MPMHVDEEATTNGCNGHELNNCLCLEDEYAGTSSSVDTSCTLEFSDESSCKINDKKETSKKSKRSGKGRRSTRCRSPTQVIRIKKHRRLKANDRERNRMHMLNDALERLRCVLPTYPEDTKLTKIETLRFAHNYIWALNQMLHMVNQDQDQVTVNVGNVTVSIGTDGNRITSTSGSCAIAQQRKGSDGRVKDEECYEDKSYHKLSTTMDEHRFGDSFSSYDYHQNMCQNDIDWAEQDSNGSLSMSGSEFSPCHESMSYKSANLDFYNEYGCSPFSTNDRFKYVPKQIFHCL</sequence>
<dbReference type="GO" id="GO:0046983">
    <property type="term" value="F:protein dimerization activity"/>
    <property type="evidence" value="ECO:0007669"/>
    <property type="project" value="InterPro"/>
</dbReference>
<keyword evidence="3" id="KW-0524">Neurogenesis</keyword>
<feature type="domain" description="BHLH" evidence="9">
    <location>
        <begin position="86"/>
        <end position="138"/>
    </location>
</feature>
<dbReference type="InterPro" id="IPR036638">
    <property type="entry name" value="HLH_DNA-bd_sf"/>
</dbReference>
<evidence type="ECO:0000256" key="3">
    <source>
        <dbReference type="ARBA" id="ARBA00022902"/>
    </source>
</evidence>
<dbReference type="GO" id="GO:0005634">
    <property type="term" value="C:nucleus"/>
    <property type="evidence" value="ECO:0007669"/>
    <property type="project" value="TreeGrafter"/>
</dbReference>
<evidence type="ECO:0000256" key="2">
    <source>
        <dbReference type="ARBA" id="ARBA00022782"/>
    </source>
</evidence>
<evidence type="ECO:0000256" key="7">
    <source>
        <dbReference type="ARBA" id="ARBA00023242"/>
    </source>
</evidence>
<dbReference type="PANTHER" id="PTHR19290">
    <property type="entry name" value="BASIC HELIX-LOOP-HELIX PROTEIN NEUROGENIN-RELATED"/>
    <property type="match status" value="1"/>
</dbReference>
<keyword evidence="6" id="KW-0804">Transcription</keyword>
<dbReference type="GO" id="GO:0070888">
    <property type="term" value="F:E-box binding"/>
    <property type="evidence" value="ECO:0007669"/>
    <property type="project" value="TreeGrafter"/>
</dbReference>
<evidence type="ECO:0000256" key="8">
    <source>
        <dbReference type="SAM" id="MobiDB-lite"/>
    </source>
</evidence>
<protein>
    <recommendedName>
        <fullName evidence="9">BHLH domain-containing protein</fullName>
    </recommendedName>
</protein>
<dbReference type="GO" id="GO:0045944">
    <property type="term" value="P:positive regulation of transcription by RNA polymerase II"/>
    <property type="evidence" value="ECO:0007669"/>
    <property type="project" value="TreeGrafter"/>
</dbReference>